<organism evidence="2 3">
    <name type="scientific">Phyllosticta citriasiana</name>
    <dbReference type="NCBI Taxonomy" id="595635"/>
    <lineage>
        <taxon>Eukaryota</taxon>
        <taxon>Fungi</taxon>
        <taxon>Dikarya</taxon>
        <taxon>Ascomycota</taxon>
        <taxon>Pezizomycotina</taxon>
        <taxon>Dothideomycetes</taxon>
        <taxon>Dothideomycetes incertae sedis</taxon>
        <taxon>Botryosphaeriales</taxon>
        <taxon>Phyllostictaceae</taxon>
        <taxon>Phyllosticta</taxon>
    </lineage>
</organism>
<dbReference type="PANTHER" id="PTHR38406">
    <property type="entry name" value="TRANSCRIPTIONAL REPRESSOR OPI1"/>
    <property type="match status" value="1"/>
</dbReference>
<accession>A0ABR1K9R7</accession>
<sequence length="567" mass="62323">MELGQERPPAYAHSDPDTLHLPSVPTRDPQSTPVSNGVHLPDLKSLGLPASTHSRNISNTSDNYRANLFSPSSAESQQWQSTSLHGLSFPRVPTAAPRPAADLEIGSPMDTESMVSIDDHQNNATQPGALNSKELLAAEAIVGLGNPDYAMSPSGRSNTLPPQANGFSHEAENRQEPLLSLLTSSHPWIGGTINGSLNAYSSTKAYSPRFVQYSADFLERNVANTVGSVGRRTGVERSLRRYLGDRQPNGEQDFHGHKRRRTDTDMMDIEKGLQTPPVRAARTRGDSDISFARSEDSLPPYDSNRSPAYEERATNGEGQLLMAQGHEKSQSESHRQPHWSTRMMITTSGLGAALSETSLRSLKFCLGMMSNASNHLAKVMRALKMVLEDYDKTTNSSTAPEQTRDEKGVGSRQLMRDFEERQREEQSRRLADKIKTLCEDIWKTVKSVVEMVSTYAGGALPENASNFVRDQLLSVPGRWRATAYAEDGHAYNGAGAEVRRANRMLAYAKEGLDMMEQVSMVVSSTIQSAEQWLDTFGKKRKEEDGSAPHDEKAANGVALPPMMPPQN</sequence>
<feature type="compositionally biased region" description="Low complexity" evidence="1">
    <location>
        <begin position="90"/>
        <end position="100"/>
    </location>
</feature>
<protein>
    <submittedName>
        <fullName evidence="2">Transcription factor Opi1-domain-containing protein</fullName>
    </submittedName>
</protein>
<dbReference type="PANTHER" id="PTHR38406:SF1">
    <property type="entry name" value="TRANSCRIPTIONAL REPRESSOR OPI1"/>
    <property type="match status" value="1"/>
</dbReference>
<comment type="caution">
    <text evidence="2">The sequence shown here is derived from an EMBL/GenBank/DDBJ whole genome shotgun (WGS) entry which is preliminary data.</text>
</comment>
<feature type="compositionally biased region" description="Basic and acidic residues" evidence="1">
    <location>
        <begin position="402"/>
        <end position="426"/>
    </location>
</feature>
<evidence type="ECO:0000313" key="2">
    <source>
        <dbReference type="EMBL" id="KAK7509408.1"/>
    </source>
</evidence>
<gene>
    <name evidence="2" type="ORF">IWZ03DRAFT_337863</name>
</gene>
<dbReference type="EMBL" id="JBBPHU010000018">
    <property type="protein sequence ID" value="KAK7509408.1"/>
    <property type="molecule type" value="Genomic_DNA"/>
</dbReference>
<proteinExistence type="predicted"/>
<evidence type="ECO:0000256" key="1">
    <source>
        <dbReference type="SAM" id="MobiDB-lite"/>
    </source>
</evidence>
<dbReference type="Pfam" id="PF08618">
    <property type="entry name" value="Opi1"/>
    <property type="match status" value="1"/>
</dbReference>
<feature type="region of interest" description="Disordered" evidence="1">
    <location>
        <begin position="1"/>
        <end position="59"/>
    </location>
</feature>
<feature type="compositionally biased region" description="Basic and acidic residues" evidence="1">
    <location>
        <begin position="536"/>
        <end position="553"/>
    </location>
</feature>
<feature type="region of interest" description="Disordered" evidence="1">
    <location>
        <begin position="77"/>
        <end position="101"/>
    </location>
</feature>
<feature type="region of interest" description="Disordered" evidence="1">
    <location>
        <begin position="242"/>
        <end position="264"/>
    </location>
</feature>
<keyword evidence="3" id="KW-1185">Reference proteome</keyword>
<dbReference type="InterPro" id="IPR013927">
    <property type="entry name" value="TF_Opi1_Ccg-8"/>
</dbReference>
<dbReference type="Proteomes" id="UP001363622">
    <property type="component" value="Unassembled WGS sequence"/>
</dbReference>
<reference evidence="2 3" key="1">
    <citation type="submission" date="2024-04" db="EMBL/GenBank/DDBJ databases">
        <title>Phyllosticta paracitricarpa is synonymous to the EU quarantine fungus P. citricarpa based on phylogenomic analyses.</title>
        <authorList>
            <consortium name="Lawrence Berkeley National Laboratory"/>
            <person name="Van Ingen-Buijs V.A."/>
            <person name="Van Westerhoven A.C."/>
            <person name="Haridas S."/>
            <person name="Skiadas P."/>
            <person name="Martin F."/>
            <person name="Groenewald J.Z."/>
            <person name="Crous P.W."/>
            <person name="Seidl M.F."/>
        </authorList>
    </citation>
    <scope>NUCLEOTIDE SEQUENCE [LARGE SCALE GENOMIC DNA]</scope>
    <source>
        <strain evidence="2 3">CBS 123371</strain>
    </source>
</reference>
<name>A0ABR1K9R7_9PEZI</name>
<feature type="region of interest" description="Disordered" evidence="1">
    <location>
        <begin position="536"/>
        <end position="567"/>
    </location>
</feature>
<feature type="region of interest" description="Disordered" evidence="1">
    <location>
        <begin position="279"/>
        <end position="312"/>
    </location>
</feature>
<evidence type="ECO:0000313" key="3">
    <source>
        <dbReference type="Proteomes" id="UP001363622"/>
    </source>
</evidence>
<feature type="region of interest" description="Disordered" evidence="1">
    <location>
        <begin position="392"/>
        <end position="426"/>
    </location>
</feature>